<comment type="caution">
    <text evidence="1">The sequence shown here is derived from an EMBL/GenBank/DDBJ whole genome shotgun (WGS) entry which is preliminary data.</text>
</comment>
<sequence>MTSQPDNGYPSNQYGSLSGSPRDDPPVRPRHQRNNSSSVSFLEISSSLGSDKLKKRQSDERTGLTASSSADTRTISKHGSLLPYSYSNPTIDELEPSTADDLNRHLNAVPPNHRLSRGRLMGTLKMTDWMSIHSPSTPATPNPGHSRRPSYFSGDSGNTETERRSRPRRWKREYDEEFREELIKQSGNGIRVWYESYCTIDWLHELIKESIRRKKLAQLTGWLGSLSRTWDKSQAWVLVTLVGICTAFVADQIVSAEMWIFELKEGQPPSAINSLSPTCFTPLRKRA</sequence>
<dbReference type="Proteomes" id="UP001060170">
    <property type="component" value="Chromosome 2"/>
</dbReference>
<gene>
    <name evidence="1" type="ORF">MJO28_001577</name>
</gene>
<dbReference type="EMBL" id="CM045866">
    <property type="protein sequence ID" value="KAI7961088.1"/>
    <property type="molecule type" value="Genomic_DNA"/>
</dbReference>
<reference evidence="2" key="2">
    <citation type="journal article" date="2018" name="Mol. Plant Microbe Interact.">
        <title>Genome sequence resources for the wheat stripe rust pathogen (Puccinia striiformis f. sp. tritici) and the barley stripe rust pathogen (Puccinia striiformis f. sp. hordei).</title>
        <authorList>
            <person name="Xia C."/>
            <person name="Wang M."/>
            <person name="Yin C."/>
            <person name="Cornejo O.E."/>
            <person name="Hulbert S.H."/>
            <person name="Chen X."/>
        </authorList>
    </citation>
    <scope>NUCLEOTIDE SEQUENCE [LARGE SCALE GENOMIC DNA]</scope>
    <source>
        <strain evidence="2">93-210</strain>
    </source>
</reference>
<accession>A0ACC0EXE8</accession>
<evidence type="ECO:0000313" key="1">
    <source>
        <dbReference type="EMBL" id="KAI7961088.1"/>
    </source>
</evidence>
<reference evidence="2" key="1">
    <citation type="journal article" date="2018" name="BMC Genomics">
        <title>Genomic insights into host adaptation between the wheat stripe rust pathogen (Puccinia striiformis f. sp. tritici) and the barley stripe rust pathogen (Puccinia striiformis f. sp. hordei).</title>
        <authorList>
            <person name="Xia C."/>
            <person name="Wang M."/>
            <person name="Yin C."/>
            <person name="Cornejo O.E."/>
            <person name="Hulbert S.H."/>
            <person name="Chen X."/>
        </authorList>
    </citation>
    <scope>NUCLEOTIDE SEQUENCE [LARGE SCALE GENOMIC DNA]</scope>
    <source>
        <strain evidence="2">93-210</strain>
    </source>
</reference>
<evidence type="ECO:0000313" key="2">
    <source>
        <dbReference type="Proteomes" id="UP001060170"/>
    </source>
</evidence>
<protein>
    <submittedName>
        <fullName evidence="1">Uncharacterized protein</fullName>
    </submittedName>
</protein>
<keyword evidence="2" id="KW-1185">Reference proteome</keyword>
<reference evidence="1 2" key="3">
    <citation type="journal article" date="2022" name="Microbiol. Spectr.">
        <title>Folding features and dynamics of 3D genome architecture in plant fungal pathogens.</title>
        <authorList>
            <person name="Xia C."/>
        </authorList>
    </citation>
    <scope>NUCLEOTIDE SEQUENCE [LARGE SCALE GENOMIC DNA]</scope>
    <source>
        <strain evidence="1 2">93-210</strain>
    </source>
</reference>
<proteinExistence type="predicted"/>
<organism evidence="1 2">
    <name type="scientific">Puccinia striiformis f. sp. tritici</name>
    <dbReference type="NCBI Taxonomy" id="168172"/>
    <lineage>
        <taxon>Eukaryota</taxon>
        <taxon>Fungi</taxon>
        <taxon>Dikarya</taxon>
        <taxon>Basidiomycota</taxon>
        <taxon>Pucciniomycotina</taxon>
        <taxon>Pucciniomycetes</taxon>
        <taxon>Pucciniales</taxon>
        <taxon>Pucciniaceae</taxon>
        <taxon>Puccinia</taxon>
    </lineage>
</organism>
<name>A0ACC0EXE8_9BASI</name>